<dbReference type="EMBL" id="JBEZVI010000018">
    <property type="protein sequence ID" value="MEU3712574.1"/>
    <property type="molecule type" value="Genomic_DNA"/>
</dbReference>
<feature type="region of interest" description="Disordered" evidence="2">
    <location>
        <begin position="156"/>
        <end position="202"/>
    </location>
</feature>
<evidence type="ECO:0000256" key="2">
    <source>
        <dbReference type="SAM" id="MobiDB-lite"/>
    </source>
</evidence>
<organism evidence="3 4">
    <name type="scientific">Streptomyces catenulae</name>
    <dbReference type="NCBI Taxonomy" id="66875"/>
    <lineage>
        <taxon>Bacteria</taxon>
        <taxon>Bacillati</taxon>
        <taxon>Actinomycetota</taxon>
        <taxon>Actinomycetes</taxon>
        <taxon>Kitasatosporales</taxon>
        <taxon>Streptomycetaceae</taxon>
        <taxon>Streptomyces</taxon>
    </lineage>
</organism>
<evidence type="ECO:0008006" key="5">
    <source>
        <dbReference type="Google" id="ProtNLM"/>
    </source>
</evidence>
<feature type="compositionally biased region" description="Acidic residues" evidence="2">
    <location>
        <begin position="422"/>
        <end position="433"/>
    </location>
</feature>
<evidence type="ECO:0000313" key="4">
    <source>
        <dbReference type="Proteomes" id="UP001550853"/>
    </source>
</evidence>
<keyword evidence="1" id="KW-0175">Coiled coil</keyword>
<evidence type="ECO:0000313" key="3">
    <source>
        <dbReference type="EMBL" id="MEU3712574.1"/>
    </source>
</evidence>
<feature type="compositionally biased region" description="Low complexity" evidence="2">
    <location>
        <begin position="156"/>
        <end position="179"/>
    </location>
</feature>
<gene>
    <name evidence="3" type="ORF">AB0E61_21085</name>
</gene>
<protein>
    <recommendedName>
        <fullName evidence="5">Secreted protein</fullName>
    </recommendedName>
</protein>
<accession>A0ABV2Z3K5</accession>
<name>A0ABV2Z3K5_9ACTN</name>
<reference evidence="3 4" key="1">
    <citation type="submission" date="2024-06" db="EMBL/GenBank/DDBJ databases">
        <title>The Natural Products Discovery Center: Release of the First 8490 Sequenced Strains for Exploring Actinobacteria Biosynthetic Diversity.</title>
        <authorList>
            <person name="Kalkreuter E."/>
            <person name="Kautsar S.A."/>
            <person name="Yang D."/>
            <person name="Bader C.D."/>
            <person name="Teijaro C.N."/>
            <person name="Fluegel L."/>
            <person name="Davis C.M."/>
            <person name="Simpson J.R."/>
            <person name="Lauterbach L."/>
            <person name="Steele A.D."/>
            <person name="Gui C."/>
            <person name="Meng S."/>
            <person name="Li G."/>
            <person name="Viehrig K."/>
            <person name="Ye F."/>
            <person name="Su P."/>
            <person name="Kiefer A.F."/>
            <person name="Nichols A."/>
            <person name="Cepeda A.J."/>
            <person name="Yan W."/>
            <person name="Fan B."/>
            <person name="Jiang Y."/>
            <person name="Adhikari A."/>
            <person name="Zheng C.-J."/>
            <person name="Schuster L."/>
            <person name="Cowan T.M."/>
            <person name="Smanski M.J."/>
            <person name="Chevrette M.G."/>
            <person name="De Carvalho L.P.S."/>
            <person name="Shen B."/>
        </authorList>
    </citation>
    <scope>NUCLEOTIDE SEQUENCE [LARGE SCALE GENOMIC DNA]</scope>
    <source>
        <strain evidence="3 4">NPDC033039</strain>
    </source>
</reference>
<sequence>MPRGRHRHSPPLHRLLPPSSVAGASIACAAGTWFVGDDLVQRVLAAGAAGAAVTGAALLRAWDRKAGKRVAELGRARVRDEWRTEERIAELESDAEESREIRAALDTKLRAKRAELARLRTEHADLLRRYATAETERAGALEHRRQLAIEATAPAAALPAPAGAPAAERTAPGATGGTPRQDVAVRPRSGVAAVSGRPAPATFAQADRALRELSRNAARQRAARTDPPGDRPRGKHAAPAAAGPEAGAPAGPSLRPVPAAAAAVAPPAAPRPTASREIGGFDFFGNAAAPALPAPMEEDLADVVGDEAIAEQTVRAAARLRPAESETTGGTGAHRAPAPAETSATGPQAPAAEATAEATAPVTGAPAPAAAQNTAPEAVPSEATDGTEAQRPAPEDTATETAADATAPEDGSDADTAAQDTAETEATDADATGEDASGKDAPGKDGVGEVIDLTAHDDTEQLDLAGLRTAIS</sequence>
<evidence type="ECO:0000256" key="1">
    <source>
        <dbReference type="SAM" id="Coils"/>
    </source>
</evidence>
<feature type="compositionally biased region" description="Low complexity" evidence="2">
    <location>
        <begin position="395"/>
        <end position="421"/>
    </location>
</feature>
<feature type="compositionally biased region" description="Low complexity" evidence="2">
    <location>
        <begin position="344"/>
        <end position="380"/>
    </location>
</feature>
<feature type="compositionally biased region" description="Low complexity" evidence="2">
    <location>
        <begin position="237"/>
        <end position="254"/>
    </location>
</feature>
<dbReference type="RefSeq" id="WP_030288527.1">
    <property type="nucleotide sequence ID" value="NZ_JBEZVI010000018.1"/>
</dbReference>
<feature type="compositionally biased region" description="Basic and acidic residues" evidence="2">
    <location>
        <begin position="436"/>
        <end position="447"/>
    </location>
</feature>
<dbReference type="Proteomes" id="UP001550853">
    <property type="component" value="Unassembled WGS sequence"/>
</dbReference>
<feature type="region of interest" description="Disordered" evidence="2">
    <location>
        <begin position="215"/>
        <end position="254"/>
    </location>
</feature>
<feature type="region of interest" description="Disordered" evidence="2">
    <location>
        <begin position="318"/>
        <end position="472"/>
    </location>
</feature>
<feature type="coiled-coil region" evidence="1">
    <location>
        <begin position="88"/>
        <end position="136"/>
    </location>
</feature>
<proteinExistence type="predicted"/>
<feature type="compositionally biased region" description="Basic and acidic residues" evidence="2">
    <location>
        <begin position="223"/>
        <end position="232"/>
    </location>
</feature>
<comment type="caution">
    <text evidence="3">The sequence shown here is derived from an EMBL/GenBank/DDBJ whole genome shotgun (WGS) entry which is preliminary data.</text>
</comment>
<dbReference type="PROSITE" id="PS51257">
    <property type="entry name" value="PROKAR_LIPOPROTEIN"/>
    <property type="match status" value="1"/>
</dbReference>
<keyword evidence="4" id="KW-1185">Reference proteome</keyword>